<name>A0A1R3VFD1_9HYPH</name>
<protein>
    <submittedName>
        <fullName evidence="1">Uncharacterized protein</fullName>
    </submittedName>
</protein>
<dbReference type="AlphaFoldDB" id="A0A1R3VFD1"/>
<reference evidence="2" key="1">
    <citation type="submission" date="2017-01" db="EMBL/GenBank/DDBJ databases">
        <authorList>
            <person name="Brunel B."/>
        </authorList>
    </citation>
    <scope>NUCLEOTIDE SEQUENCE [LARGE SCALE GENOMIC DNA]</scope>
</reference>
<sequence>MASNTATSSLGQSTLRETNLIPRKSESLVFVKPTIQLSGSGGAVRVWIIDRRGVKCRFPSLGH</sequence>
<keyword evidence="2" id="KW-1185">Reference proteome</keyword>
<organism evidence="1 2">
    <name type="scientific">Mesorhizobium prunaredense</name>
    <dbReference type="NCBI Taxonomy" id="1631249"/>
    <lineage>
        <taxon>Bacteria</taxon>
        <taxon>Pseudomonadati</taxon>
        <taxon>Pseudomonadota</taxon>
        <taxon>Alphaproteobacteria</taxon>
        <taxon>Hyphomicrobiales</taxon>
        <taxon>Phyllobacteriaceae</taxon>
        <taxon>Mesorhizobium</taxon>
    </lineage>
</organism>
<dbReference type="STRING" id="1631249.BQ8794_50072"/>
<evidence type="ECO:0000313" key="1">
    <source>
        <dbReference type="EMBL" id="SIT57970.1"/>
    </source>
</evidence>
<evidence type="ECO:0000313" key="2">
    <source>
        <dbReference type="Proteomes" id="UP000188388"/>
    </source>
</evidence>
<proteinExistence type="predicted"/>
<dbReference type="EMBL" id="FTPD01000045">
    <property type="protein sequence ID" value="SIT57970.1"/>
    <property type="molecule type" value="Genomic_DNA"/>
</dbReference>
<dbReference type="Proteomes" id="UP000188388">
    <property type="component" value="Unassembled WGS sequence"/>
</dbReference>
<gene>
    <name evidence="1" type="ORF">BQ8794_50072</name>
</gene>
<accession>A0A1R3VFD1</accession>